<evidence type="ECO:0000313" key="5">
    <source>
        <dbReference type="EMBL" id="EMD42147.1"/>
    </source>
</evidence>
<feature type="compositionally biased region" description="Acidic residues" evidence="3">
    <location>
        <begin position="646"/>
        <end position="657"/>
    </location>
</feature>
<keyword evidence="1" id="KW-0808">Transferase</keyword>
<keyword evidence="6" id="KW-1185">Reference proteome</keyword>
<dbReference type="GO" id="GO:0061631">
    <property type="term" value="F:ubiquitin conjugating enzyme activity"/>
    <property type="evidence" value="ECO:0007669"/>
    <property type="project" value="TreeGrafter"/>
</dbReference>
<feature type="region of interest" description="Disordered" evidence="3">
    <location>
        <begin position="623"/>
        <end position="660"/>
    </location>
</feature>
<evidence type="ECO:0000256" key="2">
    <source>
        <dbReference type="ARBA" id="ARBA00022786"/>
    </source>
</evidence>
<dbReference type="SUPFAM" id="SSF54495">
    <property type="entry name" value="UBC-like"/>
    <property type="match status" value="1"/>
</dbReference>
<dbReference type="PROSITE" id="PS50127">
    <property type="entry name" value="UBC_2"/>
    <property type="match status" value="1"/>
</dbReference>
<feature type="domain" description="UBC core" evidence="4">
    <location>
        <begin position="688"/>
        <end position="851"/>
    </location>
</feature>
<dbReference type="PANTHER" id="PTHR46116:SF15">
    <property type="entry name" value="(E3-INDEPENDENT) E2 UBIQUITIN-CONJUGATING ENZYME"/>
    <property type="match status" value="1"/>
</dbReference>
<accession>M2RUK9</accession>
<name>M2RUK9_CERS8</name>
<dbReference type="AlphaFoldDB" id="M2RUK9"/>
<reference evidence="5 6" key="1">
    <citation type="journal article" date="2012" name="Proc. Natl. Acad. Sci. U.S.A.">
        <title>Comparative genomics of Ceriporiopsis subvermispora and Phanerochaete chrysosporium provide insight into selective ligninolysis.</title>
        <authorList>
            <person name="Fernandez-Fueyo E."/>
            <person name="Ruiz-Duenas F.J."/>
            <person name="Ferreira P."/>
            <person name="Floudas D."/>
            <person name="Hibbett D.S."/>
            <person name="Canessa P."/>
            <person name="Larrondo L.F."/>
            <person name="James T.Y."/>
            <person name="Seelenfreund D."/>
            <person name="Lobos S."/>
            <person name="Polanco R."/>
            <person name="Tello M."/>
            <person name="Honda Y."/>
            <person name="Watanabe T."/>
            <person name="Watanabe T."/>
            <person name="Ryu J.S."/>
            <person name="Kubicek C.P."/>
            <person name="Schmoll M."/>
            <person name="Gaskell J."/>
            <person name="Hammel K.E."/>
            <person name="St John F.J."/>
            <person name="Vanden Wymelenberg A."/>
            <person name="Sabat G."/>
            <person name="Splinter BonDurant S."/>
            <person name="Syed K."/>
            <person name="Yadav J.S."/>
            <person name="Doddapaneni H."/>
            <person name="Subramanian V."/>
            <person name="Lavin J.L."/>
            <person name="Oguiza J.A."/>
            <person name="Perez G."/>
            <person name="Pisabarro A.G."/>
            <person name="Ramirez L."/>
            <person name="Santoyo F."/>
            <person name="Master E."/>
            <person name="Coutinho P.M."/>
            <person name="Henrissat B."/>
            <person name="Lombard V."/>
            <person name="Magnuson J.K."/>
            <person name="Kuees U."/>
            <person name="Hori C."/>
            <person name="Igarashi K."/>
            <person name="Samejima M."/>
            <person name="Held B.W."/>
            <person name="Barry K.W."/>
            <person name="LaButti K.M."/>
            <person name="Lapidus A."/>
            <person name="Lindquist E.A."/>
            <person name="Lucas S.M."/>
            <person name="Riley R."/>
            <person name="Salamov A.A."/>
            <person name="Hoffmeister D."/>
            <person name="Schwenk D."/>
            <person name="Hadar Y."/>
            <person name="Yarden O."/>
            <person name="de Vries R.P."/>
            <person name="Wiebenga A."/>
            <person name="Stenlid J."/>
            <person name="Eastwood D."/>
            <person name="Grigoriev I.V."/>
            <person name="Berka R.M."/>
            <person name="Blanchette R.A."/>
            <person name="Kersten P."/>
            <person name="Martinez A.T."/>
            <person name="Vicuna R."/>
            <person name="Cullen D."/>
        </authorList>
    </citation>
    <scope>NUCLEOTIDE SEQUENCE [LARGE SCALE GENOMIC DNA]</scope>
    <source>
        <strain evidence="5 6">B</strain>
    </source>
</reference>
<dbReference type="STRING" id="914234.M2RUK9"/>
<dbReference type="Gene3D" id="3.10.110.10">
    <property type="entry name" value="Ubiquitin Conjugating Enzyme"/>
    <property type="match status" value="1"/>
</dbReference>
<dbReference type="EMBL" id="KB445791">
    <property type="protein sequence ID" value="EMD42147.1"/>
    <property type="molecule type" value="Genomic_DNA"/>
</dbReference>
<dbReference type="Pfam" id="PF00179">
    <property type="entry name" value="UQ_con"/>
    <property type="match status" value="1"/>
</dbReference>
<dbReference type="CDD" id="cd23837">
    <property type="entry name" value="UBCc_UBE2O"/>
    <property type="match status" value="1"/>
</dbReference>
<evidence type="ECO:0000256" key="3">
    <source>
        <dbReference type="SAM" id="MobiDB-lite"/>
    </source>
</evidence>
<proteinExistence type="predicted"/>
<evidence type="ECO:0000259" key="4">
    <source>
        <dbReference type="PROSITE" id="PS50127"/>
    </source>
</evidence>
<evidence type="ECO:0000256" key="1">
    <source>
        <dbReference type="ARBA" id="ARBA00022679"/>
    </source>
</evidence>
<protein>
    <recommendedName>
        <fullName evidence="4">UBC core domain-containing protein</fullName>
    </recommendedName>
</protein>
<evidence type="ECO:0000313" key="6">
    <source>
        <dbReference type="Proteomes" id="UP000016930"/>
    </source>
</evidence>
<gene>
    <name evidence="5" type="ORF">CERSUDRAFT_120954</name>
</gene>
<keyword evidence="2" id="KW-0833">Ubl conjugation pathway</keyword>
<dbReference type="InterPro" id="IPR000608">
    <property type="entry name" value="UBC"/>
</dbReference>
<dbReference type="HOGENOM" id="CLU_005619_0_0_1"/>
<dbReference type="PANTHER" id="PTHR46116">
    <property type="entry name" value="(E3-INDEPENDENT) E2 UBIQUITIN-CONJUGATING ENZYME"/>
    <property type="match status" value="1"/>
</dbReference>
<dbReference type="OrthoDB" id="1926878at2759"/>
<dbReference type="Proteomes" id="UP000016930">
    <property type="component" value="Unassembled WGS sequence"/>
</dbReference>
<organism evidence="5 6">
    <name type="scientific">Ceriporiopsis subvermispora (strain B)</name>
    <name type="common">White-rot fungus</name>
    <name type="synonym">Gelatoporia subvermispora</name>
    <dbReference type="NCBI Taxonomy" id="914234"/>
    <lineage>
        <taxon>Eukaryota</taxon>
        <taxon>Fungi</taxon>
        <taxon>Dikarya</taxon>
        <taxon>Basidiomycota</taxon>
        <taxon>Agaricomycotina</taxon>
        <taxon>Agaricomycetes</taxon>
        <taxon>Polyporales</taxon>
        <taxon>Gelatoporiaceae</taxon>
        <taxon>Gelatoporia</taxon>
    </lineage>
</organism>
<sequence>MAATADRKRSAAAKFYQEDIVQRKDRPDSYAVVLRCWHDAEEVPPPADNADPLMRPLKQGEVGISYFARPEREIIPESKLTLVDRMFQPGDLLKRSTDDVRSGVVTDIKVKGRLEHAISGDHYPEWKDTEEVEAAIDVEMGDYVIYDDWVGQVVEMFDEAVVDVGQGNLVRVPELSARLAVGEKGSDILPQPMSGVNSLFGFLMGTTRPSNIDTVVAVKRTVIAVAWLAINQCLDPSEASKRLRPARFWYGPEFAKLTLVRRRAEEALRVGDRVLLKGVNDVPVTRHGREEGENSGIEVRTFVVRETQTSVDVLWQDGAKETIDSKETIPYLNPDEYDCWPGDHVLWKSEDQKRPAVVQSVNAVDRTAQVLFTDTGIVELVSVLELDPHGLGDWSAVTPIDGLGVHRGDFVFVHKEGTTNGAEKPLVPRIGEIEDWVHEPGIIPETGHLTGWRREMADIGNRIAARRGKDPTIEEGKIKKPQRGDVTLHWFGEVMELRLDGTVEVRFMDGTPAVLPLERLTRLHDGIEQLEDAWNDDYSEGEEAGEDVEVWEMDEDGRWVEGAEDDGEEWESADEDEIEIQRSDDDAMSVDEAVDWASNSPTLLPHDSLQPVTDTAIPVQLDETSETVPSPPPRLASPDVPKDATEVEETSPVEPEDEKSPWKRFEILPSAPPDHAFYSSAPAQPSRQFLARLSKEYRVLASSLPDSILVRAYEDRTDLLRSLIIGPENTPYQDAPFVIDWMLDSNFPQSPPIAHFLSWTNGNGRVNPNLYEEGKVCLSILGTWAGDRNETWSAARSSLLQAFVSIQGLVLVKEPWFCEPAYEKLRGTEDGMVNSRLYSEKAYVLSRGFVRRALEIPLGGLEEEIAWFYYSRGKLSKVLADARALIEQSRAGGPLTDAERELAVPRLTGGGIITLERTLVKLQALLDAHNVQAKDASTSSAEPQSSS</sequence>
<dbReference type="SMART" id="SM00212">
    <property type="entry name" value="UBCc"/>
    <property type="match status" value="1"/>
</dbReference>
<dbReference type="InterPro" id="IPR016135">
    <property type="entry name" value="UBQ-conjugating_enzyme/RWD"/>
</dbReference>